<dbReference type="InterPro" id="IPR000999">
    <property type="entry name" value="RNase_III_dom"/>
</dbReference>
<evidence type="ECO:0000256" key="1">
    <source>
        <dbReference type="ARBA" id="ARBA00022884"/>
    </source>
</evidence>
<name>A0A397H1J0_9EURO</name>
<evidence type="ECO:0000256" key="2">
    <source>
        <dbReference type="SAM" id="MobiDB-lite"/>
    </source>
</evidence>
<dbReference type="GO" id="GO:0003723">
    <property type="term" value="F:RNA binding"/>
    <property type="evidence" value="ECO:0007669"/>
    <property type="project" value="UniProtKB-KW"/>
</dbReference>
<dbReference type="SMART" id="SM00535">
    <property type="entry name" value="RIBOc"/>
    <property type="match status" value="1"/>
</dbReference>
<dbReference type="STRING" id="1245748.A0A397H1J0"/>
<dbReference type="AlphaFoldDB" id="A0A397H1J0"/>
<dbReference type="CDD" id="cd00593">
    <property type="entry name" value="RIBOc"/>
    <property type="match status" value="1"/>
</dbReference>
<dbReference type="Proteomes" id="UP000215289">
    <property type="component" value="Unassembled WGS sequence"/>
</dbReference>
<dbReference type="SUPFAM" id="SSF54768">
    <property type="entry name" value="dsRNA-binding domain-like"/>
    <property type="match status" value="1"/>
</dbReference>
<evidence type="ECO:0000313" key="5">
    <source>
        <dbReference type="Proteomes" id="UP000215289"/>
    </source>
</evidence>
<dbReference type="GO" id="GO:0034475">
    <property type="term" value="P:U4 snRNA 3'-end processing"/>
    <property type="evidence" value="ECO:0007669"/>
    <property type="project" value="TreeGrafter"/>
</dbReference>
<dbReference type="InterPro" id="IPR036389">
    <property type="entry name" value="RNase_III_sf"/>
</dbReference>
<comment type="caution">
    <text evidence="4">The sequence shown here is derived from an EMBL/GenBank/DDBJ whole genome shotgun (WGS) entry which is preliminary data.</text>
</comment>
<evidence type="ECO:0000313" key="4">
    <source>
        <dbReference type="EMBL" id="RLL99051.1"/>
    </source>
</evidence>
<dbReference type="GO" id="GO:0004525">
    <property type="term" value="F:ribonuclease III activity"/>
    <property type="evidence" value="ECO:0007669"/>
    <property type="project" value="InterPro"/>
</dbReference>
<sequence>MDLKRKSVFDPPSDGNGRKIKSRAAWKTPFQSADQSSLACRIEKEAQKAPSDDGCSLTRDQHSRLCLLKTLTQGLAGSADLIRDHAGHDVTNAIIELDRAFRCAKTAVSPMSRPDNNSVEITRARGSGDSLSIPELPAILDSLLELAVFTHPGLSKDSKSTYDRLEILGDAYIELIATRLIWTRFEDLPSGQISQIRELLVKNETLSEFATLYGLDSRASVPPDLLNQPRRWTKTKGDIFESYVAAVILSRPTDGFHVAEQWLTQLWLPKLTDTVIQRTALDAKEALAKKIMGKGVKLKYVDERSPLQSRGGMQTFYVGVYLTGWGWQNKHLGSGHGPSKAVAGDAAARQALLNEPLISSISQVKKTYELTKSKP</sequence>
<dbReference type="Gene3D" id="3.30.160.20">
    <property type="match status" value="1"/>
</dbReference>
<feature type="domain" description="RNase III" evidence="3">
    <location>
        <begin position="149"/>
        <end position="252"/>
    </location>
</feature>
<gene>
    <name evidence="4" type="ORF">CFD26_100302</name>
</gene>
<evidence type="ECO:0000259" key="3">
    <source>
        <dbReference type="PROSITE" id="PS50142"/>
    </source>
</evidence>
<dbReference type="GO" id="GO:0005654">
    <property type="term" value="C:nucleoplasm"/>
    <property type="evidence" value="ECO:0007669"/>
    <property type="project" value="TreeGrafter"/>
</dbReference>
<protein>
    <recommendedName>
        <fullName evidence="3">RNase III domain-containing protein</fullName>
    </recommendedName>
</protein>
<dbReference type="SUPFAM" id="SSF69065">
    <property type="entry name" value="RNase III domain-like"/>
    <property type="match status" value="1"/>
</dbReference>
<dbReference type="Gene3D" id="1.10.1520.10">
    <property type="entry name" value="Ribonuclease III domain"/>
    <property type="match status" value="1"/>
</dbReference>
<keyword evidence="5" id="KW-1185">Reference proteome</keyword>
<keyword evidence="1" id="KW-0694">RNA-binding</keyword>
<dbReference type="PROSITE" id="PS50142">
    <property type="entry name" value="RNASE_3_2"/>
    <property type="match status" value="1"/>
</dbReference>
<feature type="region of interest" description="Disordered" evidence="2">
    <location>
        <begin position="1"/>
        <end position="29"/>
    </location>
</feature>
<dbReference type="GO" id="GO:0006364">
    <property type="term" value="P:rRNA processing"/>
    <property type="evidence" value="ECO:0007669"/>
    <property type="project" value="TreeGrafter"/>
</dbReference>
<organism evidence="4 5">
    <name type="scientific">Aspergillus turcosus</name>
    <dbReference type="NCBI Taxonomy" id="1245748"/>
    <lineage>
        <taxon>Eukaryota</taxon>
        <taxon>Fungi</taxon>
        <taxon>Dikarya</taxon>
        <taxon>Ascomycota</taxon>
        <taxon>Pezizomycotina</taxon>
        <taxon>Eurotiomycetes</taxon>
        <taxon>Eurotiomycetidae</taxon>
        <taxon>Eurotiales</taxon>
        <taxon>Aspergillaceae</taxon>
        <taxon>Aspergillus</taxon>
        <taxon>Aspergillus subgen. Fumigati</taxon>
    </lineage>
</organism>
<dbReference type="Pfam" id="PF00636">
    <property type="entry name" value="Ribonuclease_3"/>
    <property type="match status" value="1"/>
</dbReference>
<dbReference type="EMBL" id="NIDN02000039">
    <property type="protein sequence ID" value="RLL99051.1"/>
    <property type="molecule type" value="Genomic_DNA"/>
</dbReference>
<accession>A0A397H1J0</accession>
<reference evidence="4 5" key="1">
    <citation type="submission" date="2018-08" db="EMBL/GenBank/DDBJ databases">
        <title>Draft genome sequences of two Aspergillus turcosus clinical strains isolated from bronchoalveolar lavage fluid: one azole-susceptible and the other azole-resistant.</title>
        <authorList>
            <person name="Parent-Michaud M."/>
            <person name="Dufresne P.J."/>
            <person name="Fournier E."/>
            <person name="Martineau C."/>
            <person name="Moreira S."/>
            <person name="Perkins V."/>
            <person name="De Repentigny L."/>
            <person name="Dufresne S.F."/>
        </authorList>
    </citation>
    <scope>NUCLEOTIDE SEQUENCE [LARGE SCALE GENOMIC DNA]</scope>
    <source>
        <strain evidence="4">HMR AF 1038</strain>
    </source>
</reference>
<dbReference type="OrthoDB" id="2392202at2759"/>
<dbReference type="PANTHER" id="PTHR11207">
    <property type="entry name" value="RIBONUCLEASE III"/>
    <property type="match status" value="1"/>
</dbReference>
<dbReference type="PANTHER" id="PTHR11207:SF0">
    <property type="entry name" value="RIBONUCLEASE 3"/>
    <property type="match status" value="1"/>
</dbReference>
<proteinExistence type="predicted"/>
<dbReference type="GO" id="GO:0006369">
    <property type="term" value="P:termination of RNA polymerase II transcription"/>
    <property type="evidence" value="ECO:0007669"/>
    <property type="project" value="TreeGrafter"/>
</dbReference>